<dbReference type="Proteomes" id="UP000037288">
    <property type="component" value="Unassembled WGS sequence"/>
</dbReference>
<name>A0A0K9XCQ4_9ACTN</name>
<reference evidence="2" key="1">
    <citation type="submission" date="2015-07" db="EMBL/GenBank/DDBJ databases">
        <title>Draft genome sequence of Streptomyces sp. CMAA 1322, a bacterium isolated from Caatinga biome, from dry forest semiarid of Brazil.</title>
        <authorList>
            <person name="Santos S.N."/>
            <person name="Gacesa R."/>
            <person name="Taketani R.G."/>
            <person name="Long P.F."/>
            <person name="Melo I.S."/>
        </authorList>
    </citation>
    <scope>NUCLEOTIDE SEQUENCE [LARGE SCALE GENOMIC DNA]</scope>
    <source>
        <strain evidence="2">CMAA 1322</strain>
    </source>
</reference>
<keyword evidence="2" id="KW-1185">Reference proteome</keyword>
<proteinExistence type="predicted"/>
<evidence type="ECO:0000313" key="1">
    <source>
        <dbReference type="EMBL" id="KNB50921.1"/>
    </source>
</evidence>
<sequence>MTKQSVAPVLVHPLMDGMRLVKIHGQSAGKARSLEDLKKFLDQAGLRDVDVDNPAIVEWHGGGSGVWNVP</sequence>
<protein>
    <submittedName>
        <fullName evidence="1">Uncharacterized protein</fullName>
    </submittedName>
</protein>
<dbReference type="EMBL" id="LFXA01000012">
    <property type="protein sequence ID" value="KNB50921.1"/>
    <property type="molecule type" value="Genomic_DNA"/>
</dbReference>
<organism evidence="1 2">
    <name type="scientific">Streptomyces caatingaensis</name>
    <dbReference type="NCBI Taxonomy" id="1678637"/>
    <lineage>
        <taxon>Bacteria</taxon>
        <taxon>Bacillati</taxon>
        <taxon>Actinomycetota</taxon>
        <taxon>Actinomycetes</taxon>
        <taxon>Kitasatosporales</taxon>
        <taxon>Streptomycetaceae</taxon>
        <taxon>Streptomyces</taxon>
    </lineage>
</organism>
<dbReference type="RefSeq" id="WP_049717526.1">
    <property type="nucleotide sequence ID" value="NZ_LFXA01000012.1"/>
</dbReference>
<dbReference type="OrthoDB" id="4255520at2"/>
<comment type="caution">
    <text evidence="1">The sequence shown here is derived from an EMBL/GenBank/DDBJ whole genome shotgun (WGS) entry which is preliminary data.</text>
</comment>
<dbReference type="PATRIC" id="fig|1678637.3.peg.4134"/>
<gene>
    <name evidence="1" type="ORF">AC230_19230</name>
</gene>
<accession>A0A0K9XCQ4</accession>
<dbReference type="AlphaFoldDB" id="A0A0K9XCQ4"/>
<evidence type="ECO:0000313" key="2">
    <source>
        <dbReference type="Proteomes" id="UP000037288"/>
    </source>
</evidence>